<evidence type="ECO:0000256" key="1">
    <source>
        <dbReference type="ARBA" id="ARBA00004141"/>
    </source>
</evidence>
<evidence type="ECO:0000256" key="4">
    <source>
        <dbReference type="ARBA" id="ARBA00023136"/>
    </source>
</evidence>
<sequence length="410" mass="45063">MADSKLPGIPGYDPHDIQPWTVQVVASVTALAVVSVALRLCSRYLKGQKLWWDDYMIIFSMLWNFVVVGFIFAMHEAGMGIHADKIPMDNIILMAKYLVVAEILYIYNLVWTKLAILLMYYRIFHFPYFKKMAYGIGGFVIAWCVTCMFLFIFICVPVEKLWYPDLPGHCIDQVGTWIANAASTILTDVAILALPIPQVWKLQLRRPEKVGVTIAFCLGFFVVFASAYRFSVLFTYTNADPSYSLAPTVGWTAIEMSAGIVSACLPTIGPVMTFCAGKLGIKRTLLSSRGTRTGGLSTTGGLKSANGAQVSVAAAEMGTSGRDHTTEMELQKKAAKKDNFYRLPDIHLSGETATNGHPDAGLRPDAVGYGYTVSSRPGKTTPIDGESSSSGDEAPLHGIRVHRDFRQTEL</sequence>
<dbReference type="PANTHER" id="PTHR33048">
    <property type="entry name" value="PTH11-LIKE INTEGRAL MEMBRANE PROTEIN (AFU_ORTHOLOGUE AFUA_5G11245)"/>
    <property type="match status" value="1"/>
</dbReference>
<reference evidence="9" key="1">
    <citation type="journal article" date="2023" name="Mol. Phylogenet. Evol.">
        <title>Genome-scale phylogeny and comparative genomics of the fungal order Sordariales.</title>
        <authorList>
            <person name="Hensen N."/>
            <person name="Bonometti L."/>
            <person name="Westerberg I."/>
            <person name="Brannstrom I.O."/>
            <person name="Guillou S."/>
            <person name="Cros-Aarteil S."/>
            <person name="Calhoun S."/>
            <person name="Haridas S."/>
            <person name="Kuo A."/>
            <person name="Mondo S."/>
            <person name="Pangilinan J."/>
            <person name="Riley R."/>
            <person name="LaButti K."/>
            <person name="Andreopoulos B."/>
            <person name="Lipzen A."/>
            <person name="Chen C."/>
            <person name="Yan M."/>
            <person name="Daum C."/>
            <person name="Ng V."/>
            <person name="Clum A."/>
            <person name="Steindorff A."/>
            <person name="Ohm R.A."/>
            <person name="Martin F."/>
            <person name="Silar P."/>
            <person name="Natvig D.O."/>
            <person name="Lalanne C."/>
            <person name="Gautier V."/>
            <person name="Ament-Velasquez S.L."/>
            <person name="Kruys A."/>
            <person name="Hutchinson M.I."/>
            <person name="Powell A.J."/>
            <person name="Barry K."/>
            <person name="Miller A.N."/>
            <person name="Grigoriev I.V."/>
            <person name="Debuchy R."/>
            <person name="Gladieux P."/>
            <person name="Hiltunen Thoren M."/>
            <person name="Johannesson H."/>
        </authorList>
    </citation>
    <scope>NUCLEOTIDE SEQUENCE</scope>
    <source>
        <strain evidence="9">CBS 359.72</strain>
    </source>
</reference>
<keyword evidence="4 7" id="KW-0472">Membrane</keyword>
<feature type="transmembrane region" description="Helical" evidence="7">
    <location>
        <begin position="256"/>
        <end position="281"/>
    </location>
</feature>
<evidence type="ECO:0000256" key="2">
    <source>
        <dbReference type="ARBA" id="ARBA00022692"/>
    </source>
</evidence>
<feature type="transmembrane region" description="Helical" evidence="7">
    <location>
        <begin position="174"/>
        <end position="200"/>
    </location>
</feature>
<dbReference type="InterPro" id="IPR052337">
    <property type="entry name" value="SAT4-like"/>
</dbReference>
<dbReference type="GO" id="GO:0016020">
    <property type="term" value="C:membrane"/>
    <property type="evidence" value="ECO:0007669"/>
    <property type="project" value="UniProtKB-SubCell"/>
</dbReference>
<feature type="transmembrane region" description="Helical" evidence="7">
    <location>
        <begin position="54"/>
        <end position="74"/>
    </location>
</feature>
<feature type="region of interest" description="Disordered" evidence="6">
    <location>
        <begin position="370"/>
        <end position="410"/>
    </location>
</feature>
<keyword evidence="2 7" id="KW-0812">Transmembrane</keyword>
<keyword evidence="3 7" id="KW-1133">Transmembrane helix</keyword>
<organism evidence="9 10">
    <name type="scientific">Corynascus novoguineensis</name>
    <dbReference type="NCBI Taxonomy" id="1126955"/>
    <lineage>
        <taxon>Eukaryota</taxon>
        <taxon>Fungi</taxon>
        <taxon>Dikarya</taxon>
        <taxon>Ascomycota</taxon>
        <taxon>Pezizomycotina</taxon>
        <taxon>Sordariomycetes</taxon>
        <taxon>Sordariomycetidae</taxon>
        <taxon>Sordariales</taxon>
        <taxon>Chaetomiaceae</taxon>
        <taxon>Corynascus</taxon>
    </lineage>
</organism>
<evidence type="ECO:0000256" key="3">
    <source>
        <dbReference type="ARBA" id="ARBA00022989"/>
    </source>
</evidence>
<dbReference type="Proteomes" id="UP001303647">
    <property type="component" value="Unassembled WGS sequence"/>
</dbReference>
<feature type="domain" description="Rhodopsin" evidence="8">
    <location>
        <begin position="38"/>
        <end position="272"/>
    </location>
</feature>
<dbReference type="InterPro" id="IPR049326">
    <property type="entry name" value="Rhodopsin_dom_fungi"/>
</dbReference>
<protein>
    <recommendedName>
        <fullName evidence="8">Rhodopsin domain-containing protein</fullName>
    </recommendedName>
</protein>
<comment type="caution">
    <text evidence="9">The sequence shown here is derived from an EMBL/GenBank/DDBJ whole genome shotgun (WGS) entry which is preliminary data.</text>
</comment>
<name>A0AAN7CPY7_9PEZI</name>
<dbReference type="EMBL" id="MU857688">
    <property type="protein sequence ID" value="KAK4245886.1"/>
    <property type="molecule type" value="Genomic_DNA"/>
</dbReference>
<accession>A0AAN7CPY7</accession>
<feature type="compositionally biased region" description="Basic and acidic residues" evidence="6">
    <location>
        <begin position="401"/>
        <end position="410"/>
    </location>
</feature>
<feature type="transmembrane region" description="Helical" evidence="7">
    <location>
        <begin position="212"/>
        <end position="236"/>
    </location>
</feature>
<dbReference type="PANTHER" id="PTHR33048:SF151">
    <property type="entry name" value="INTEGRAL MEMBRANE PROTEIN"/>
    <property type="match status" value="1"/>
</dbReference>
<evidence type="ECO:0000259" key="8">
    <source>
        <dbReference type="Pfam" id="PF20684"/>
    </source>
</evidence>
<dbReference type="AlphaFoldDB" id="A0AAN7CPY7"/>
<evidence type="ECO:0000256" key="5">
    <source>
        <dbReference type="ARBA" id="ARBA00038359"/>
    </source>
</evidence>
<dbReference type="Pfam" id="PF20684">
    <property type="entry name" value="Fung_rhodopsin"/>
    <property type="match status" value="1"/>
</dbReference>
<comment type="subcellular location">
    <subcellularLocation>
        <location evidence="1">Membrane</location>
        <topology evidence="1">Multi-pass membrane protein</topology>
    </subcellularLocation>
</comment>
<gene>
    <name evidence="9" type="ORF">C7999DRAFT_33744</name>
</gene>
<evidence type="ECO:0000256" key="6">
    <source>
        <dbReference type="SAM" id="MobiDB-lite"/>
    </source>
</evidence>
<evidence type="ECO:0000256" key="7">
    <source>
        <dbReference type="SAM" id="Phobius"/>
    </source>
</evidence>
<feature type="transmembrane region" description="Helical" evidence="7">
    <location>
        <begin position="20"/>
        <end position="42"/>
    </location>
</feature>
<keyword evidence="10" id="KW-1185">Reference proteome</keyword>
<feature type="transmembrane region" description="Helical" evidence="7">
    <location>
        <begin position="133"/>
        <end position="154"/>
    </location>
</feature>
<comment type="similarity">
    <text evidence="5">Belongs to the SAT4 family.</text>
</comment>
<evidence type="ECO:0000313" key="9">
    <source>
        <dbReference type="EMBL" id="KAK4245886.1"/>
    </source>
</evidence>
<feature type="transmembrane region" description="Helical" evidence="7">
    <location>
        <begin position="94"/>
        <end position="121"/>
    </location>
</feature>
<evidence type="ECO:0000313" key="10">
    <source>
        <dbReference type="Proteomes" id="UP001303647"/>
    </source>
</evidence>
<reference evidence="9" key="2">
    <citation type="submission" date="2023-05" db="EMBL/GenBank/DDBJ databases">
        <authorList>
            <consortium name="Lawrence Berkeley National Laboratory"/>
            <person name="Steindorff A."/>
            <person name="Hensen N."/>
            <person name="Bonometti L."/>
            <person name="Westerberg I."/>
            <person name="Brannstrom I.O."/>
            <person name="Guillou S."/>
            <person name="Cros-Aarteil S."/>
            <person name="Calhoun S."/>
            <person name="Haridas S."/>
            <person name="Kuo A."/>
            <person name="Mondo S."/>
            <person name="Pangilinan J."/>
            <person name="Riley R."/>
            <person name="Labutti K."/>
            <person name="Andreopoulos B."/>
            <person name="Lipzen A."/>
            <person name="Chen C."/>
            <person name="Yanf M."/>
            <person name="Daum C."/>
            <person name="Ng V."/>
            <person name="Clum A."/>
            <person name="Ohm R."/>
            <person name="Martin F."/>
            <person name="Silar P."/>
            <person name="Natvig D."/>
            <person name="Lalanne C."/>
            <person name="Gautier V."/>
            <person name="Ament-Velasquez S.L."/>
            <person name="Kruys A."/>
            <person name="Hutchinson M.I."/>
            <person name="Powell A.J."/>
            <person name="Barry K."/>
            <person name="Miller A.N."/>
            <person name="Grigoriev I.V."/>
            <person name="Debuchy R."/>
            <person name="Gladieux P."/>
            <person name="Thoren M.H."/>
            <person name="Johannesson H."/>
        </authorList>
    </citation>
    <scope>NUCLEOTIDE SEQUENCE</scope>
    <source>
        <strain evidence="9">CBS 359.72</strain>
    </source>
</reference>
<proteinExistence type="inferred from homology"/>